<feature type="region of interest" description="Disordered" evidence="1">
    <location>
        <begin position="1"/>
        <end position="68"/>
    </location>
</feature>
<evidence type="ECO:0000313" key="3">
    <source>
        <dbReference type="Proteomes" id="UP001066276"/>
    </source>
</evidence>
<reference evidence="2" key="1">
    <citation type="journal article" date="2022" name="bioRxiv">
        <title>Sequencing and chromosome-scale assembly of the giantPleurodeles waltlgenome.</title>
        <authorList>
            <person name="Brown T."/>
            <person name="Elewa A."/>
            <person name="Iarovenko S."/>
            <person name="Subramanian E."/>
            <person name="Araus A.J."/>
            <person name="Petzold A."/>
            <person name="Susuki M."/>
            <person name="Suzuki K.-i.T."/>
            <person name="Hayashi T."/>
            <person name="Toyoda A."/>
            <person name="Oliveira C."/>
            <person name="Osipova E."/>
            <person name="Leigh N.D."/>
            <person name="Simon A."/>
            <person name="Yun M.H."/>
        </authorList>
    </citation>
    <scope>NUCLEOTIDE SEQUENCE</scope>
    <source>
        <strain evidence="2">20211129_DDA</strain>
        <tissue evidence="2">Liver</tissue>
    </source>
</reference>
<dbReference type="EMBL" id="JANPWB010000008">
    <property type="protein sequence ID" value="KAJ1162817.1"/>
    <property type="molecule type" value="Genomic_DNA"/>
</dbReference>
<accession>A0AAV7SF66</accession>
<sequence length="68" mass="7742">MKGQEQTKRGFKGENLEMDGDEGEDARSEEQRSVTRDEQGEPTKEENLEDLHAEVEAREAPCTRPSHI</sequence>
<proteinExistence type="predicted"/>
<name>A0AAV7SF66_PLEWA</name>
<feature type="compositionally biased region" description="Basic and acidic residues" evidence="1">
    <location>
        <begin position="25"/>
        <end position="61"/>
    </location>
</feature>
<gene>
    <name evidence="2" type="ORF">NDU88_003282</name>
</gene>
<dbReference type="AlphaFoldDB" id="A0AAV7SF66"/>
<comment type="caution">
    <text evidence="2">The sequence shown here is derived from an EMBL/GenBank/DDBJ whole genome shotgun (WGS) entry which is preliminary data.</text>
</comment>
<dbReference type="Proteomes" id="UP001066276">
    <property type="component" value="Chromosome 4_2"/>
</dbReference>
<evidence type="ECO:0000313" key="2">
    <source>
        <dbReference type="EMBL" id="KAJ1162817.1"/>
    </source>
</evidence>
<feature type="compositionally biased region" description="Basic and acidic residues" evidence="1">
    <location>
        <begin position="1"/>
        <end position="15"/>
    </location>
</feature>
<evidence type="ECO:0000256" key="1">
    <source>
        <dbReference type="SAM" id="MobiDB-lite"/>
    </source>
</evidence>
<protein>
    <submittedName>
        <fullName evidence="2">Uncharacterized protein</fullName>
    </submittedName>
</protein>
<keyword evidence="3" id="KW-1185">Reference proteome</keyword>
<organism evidence="2 3">
    <name type="scientific">Pleurodeles waltl</name>
    <name type="common">Iberian ribbed newt</name>
    <dbReference type="NCBI Taxonomy" id="8319"/>
    <lineage>
        <taxon>Eukaryota</taxon>
        <taxon>Metazoa</taxon>
        <taxon>Chordata</taxon>
        <taxon>Craniata</taxon>
        <taxon>Vertebrata</taxon>
        <taxon>Euteleostomi</taxon>
        <taxon>Amphibia</taxon>
        <taxon>Batrachia</taxon>
        <taxon>Caudata</taxon>
        <taxon>Salamandroidea</taxon>
        <taxon>Salamandridae</taxon>
        <taxon>Pleurodelinae</taxon>
        <taxon>Pleurodeles</taxon>
    </lineage>
</organism>